<dbReference type="PANTHER" id="PTHR37423:SF1">
    <property type="entry name" value="OUTER MEMBRANE PROTEIN ASSEMBLY FACTOR BAMD"/>
    <property type="match status" value="1"/>
</dbReference>
<name>A0A238HGD6_9NEIS</name>
<comment type="similarity">
    <text evidence="6">Belongs to the BamD family.</text>
</comment>
<protein>
    <recommendedName>
        <fullName evidence="6">Outer membrane protein assembly factor BamD</fullName>
    </recommendedName>
</protein>
<dbReference type="InterPro" id="IPR011990">
    <property type="entry name" value="TPR-like_helical_dom_sf"/>
</dbReference>
<dbReference type="Proteomes" id="UP000215450">
    <property type="component" value="Unassembled WGS sequence"/>
</dbReference>
<evidence type="ECO:0000313" key="10">
    <source>
        <dbReference type="EMBL" id="SNB77921.1"/>
    </source>
</evidence>
<dbReference type="GO" id="GO:1990063">
    <property type="term" value="C:Bam protein complex"/>
    <property type="evidence" value="ECO:0007669"/>
    <property type="project" value="TreeGrafter"/>
</dbReference>
<keyword evidence="1 6" id="KW-0732">Signal</keyword>
<dbReference type="Gene3D" id="1.25.40.10">
    <property type="entry name" value="Tetratricopeptide repeat domain"/>
    <property type="match status" value="1"/>
</dbReference>
<dbReference type="GO" id="GO:0051205">
    <property type="term" value="P:protein insertion into membrane"/>
    <property type="evidence" value="ECO:0007669"/>
    <property type="project" value="UniProtKB-UniRule"/>
</dbReference>
<dbReference type="AlphaFoldDB" id="A0A238HGD6"/>
<evidence type="ECO:0000256" key="6">
    <source>
        <dbReference type="HAMAP-Rule" id="MF_00922"/>
    </source>
</evidence>
<evidence type="ECO:0000256" key="4">
    <source>
        <dbReference type="ARBA" id="ARBA00023237"/>
    </source>
</evidence>
<keyword evidence="11" id="KW-1185">Reference proteome</keyword>
<keyword evidence="2 6" id="KW-0472">Membrane</keyword>
<evidence type="ECO:0000259" key="8">
    <source>
        <dbReference type="Pfam" id="PF13525"/>
    </source>
</evidence>
<keyword evidence="4 6" id="KW-0998">Cell outer membrane</keyword>
<feature type="signal peptide" evidence="7">
    <location>
        <begin position="1"/>
        <end position="18"/>
    </location>
</feature>
<organism evidence="9">
    <name type="scientific">Kingella negevensis</name>
    <dbReference type="NCBI Taxonomy" id="1522312"/>
    <lineage>
        <taxon>Bacteria</taxon>
        <taxon>Pseudomonadati</taxon>
        <taxon>Pseudomonadota</taxon>
        <taxon>Betaproteobacteria</taxon>
        <taxon>Neisseriales</taxon>
        <taxon>Neisseriaceae</taxon>
        <taxon>Kingella</taxon>
    </lineage>
</organism>
<dbReference type="EMBL" id="FXUV01000036">
    <property type="protein sequence ID" value="SMQ12900.1"/>
    <property type="molecule type" value="Genomic_DNA"/>
</dbReference>
<dbReference type="EMBL" id="FXUV02000042">
    <property type="protein sequence ID" value="SNB77921.1"/>
    <property type="molecule type" value="Genomic_DNA"/>
</dbReference>
<dbReference type="NCBIfam" id="TIGR03302">
    <property type="entry name" value="OM_YfiO"/>
    <property type="match status" value="1"/>
</dbReference>
<comment type="function">
    <text evidence="6">Part of the outer membrane protein assembly complex, which is involved in assembly and insertion of beta-barrel proteins into the outer membrane.</text>
</comment>
<keyword evidence="5 6" id="KW-0449">Lipoprotein</keyword>
<dbReference type="CDD" id="cd15830">
    <property type="entry name" value="BamD"/>
    <property type="match status" value="1"/>
</dbReference>
<dbReference type="PROSITE" id="PS51257">
    <property type="entry name" value="PROKAR_LIPOPROTEIN"/>
    <property type="match status" value="1"/>
</dbReference>
<evidence type="ECO:0000313" key="11">
    <source>
        <dbReference type="Proteomes" id="UP000215450"/>
    </source>
</evidence>
<dbReference type="InterPro" id="IPR039565">
    <property type="entry name" value="BamD-like"/>
</dbReference>
<accession>A0A238HGD6</accession>
<sequence>MKKTLLMISIALALSACATEKNSIDKEVRETKEWSNDRLYREARTELDSGNYQRSAKLYDVLRSRQADGRFTEQSLIDTAYAYYKNEEPTKALNALVRFEHNFPVSVDMDYALYLRGLILFDEDQSFLQKLASQDWSDRDPEANRRAYLAFEELVRRFPQSKYAEDSRKRMAQLVDALGGHELAIARYYAKRGAYIAANNRAQGVLRKFQNTRYVEEALAIMAFSYDKMGHAQLAADTNRVLKQNFPQSPYLEKAWVADDMPWWRYWK</sequence>
<evidence type="ECO:0000256" key="7">
    <source>
        <dbReference type="SAM" id="SignalP"/>
    </source>
</evidence>
<dbReference type="InterPro" id="IPR017689">
    <property type="entry name" value="BamD"/>
</dbReference>
<dbReference type="OrthoDB" id="9779191at2"/>
<comment type="subunit">
    <text evidence="6">Part of the Bam complex.</text>
</comment>
<evidence type="ECO:0000256" key="3">
    <source>
        <dbReference type="ARBA" id="ARBA00023139"/>
    </source>
</evidence>
<evidence type="ECO:0000313" key="9">
    <source>
        <dbReference type="EMBL" id="SMQ12900.1"/>
    </source>
</evidence>
<dbReference type="HAMAP" id="MF_00922">
    <property type="entry name" value="OM_assembly_BamD"/>
    <property type="match status" value="1"/>
</dbReference>
<dbReference type="PANTHER" id="PTHR37423">
    <property type="entry name" value="SOLUBLE LYTIC MUREIN TRANSGLYCOSYLASE-RELATED"/>
    <property type="match status" value="1"/>
</dbReference>
<evidence type="ECO:0000256" key="1">
    <source>
        <dbReference type="ARBA" id="ARBA00022729"/>
    </source>
</evidence>
<feature type="domain" description="Outer membrane lipoprotein BamD-like" evidence="8">
    <location>
        <begin position="35"/>
        <end position="238"/>
    </location>
</feature>
<dbReference type="STRING" id="1522312.GCA_900177895_00998"/>
<dbReference type="RefSeq" id="WP_095062983.1">
    <property type="nucleotide sequence ID" value="NZ_FXUV02000042.1"/>
</dbReference>
<evidence type="ECO:0000256" key="5">
    <source>
        <dbReference type="ARBA" id="ARBA00023288"/>
    </source>
</evidence>
<reference evidence="9" key="1">
    <citation type="submission" date="2017-05" db="EMBL/GenBank/DDBJ databases">
        <authorList>
            <person name="Song R."/>
            <person name="Chenine A.L."/>
            <person name="Ruprecht R.M."/>
        </authorList>
    </citation>
    <scope>NUCLEOTIDE SEQUENCE</scope>
    <source>
        <strain evidence="9">Kingella_eburonensis</strain>
    </source>
</reference>
<keyword evidence="3 6" id="KW-0564">Palmitate</keyword>
<dbReference type="Pfam" id="PF13525">
    <property type="entry name" value="YfiO"/>
    <property type="match status" value="1"/>
</dbReference>
<feature type="chain" id="PRO_5015205677" description="Outer membrane protein assembly factor BamD" evidence="7">
    <location>
        <begin position="19"/>
        <end position="268"/>
    </location>
</feature>
<evidence type="ECO:0000256" key="2">
    <source>
        <dbReference type="ARBA" id="ARBA00023136"/>
    </source>
</evidence>
<reference evidence="10 11" key="2">
    <citation type="submission" date="2017-06" db="EMBL/GenBank/DDBJ databases">
        <authorList>
            <person name="Kim H.J."/>
            <person name="Triplett B.A."/>
        </authorList>
    </citation>
    <scope>NUCLEOTIDE SEQUENCE [LARGE SCALE GENOMIC DNA]</scope>
    <source>
        <strain evidence="10">Kingella_eburonensis</strain>
    </source>
</reference>
<gene>
    <name evidence="6 9" type="primary">bamD</name>
    <name evidence="9" type="ORF">KEBURONENSIS_01717</name>
    <name evidence="10" type="ORF">KEBURONENSIS_01753</name>
</gene>
<dbReference type="GO" id="GO:0043165">
    <property type="term" value="P:Gram-negative-bacterium-type cell outer membrane assembly"/>
    <property type="evidence" value="ECO:0007669"/>
    <property type="project" value="UniProtKB-UniRule"/>
</dbReference>
<comment type="subcellular location">
    <subcellularLocation>
        <location evidence="6">Cell outer membrane</location>
        <topology evidence="6">Lipid-anchor</topology>
    </subcellularLocation>
</comment>
<proteinExistence type="inferred from homology"/>